<evidence type="ECO:0000256" key="2">
    <source>
        <dbReference type="SAM" id="MobiDB-lite"/>
    </source>
</evidence>
<keyword evidence="4" id="KW-1185">Reference proteome</keyword>
<feature type="compositionally biased region" description="Basic and acidic residues" evidence="2">
    <location>
        <begin position="1"/>
        <end position="30"/>
    </location>
</feature>
<dbReference type="SUPFAM" id="SSF48371">
    <property type="entry name" value="ARM repeat"/>
    <property type="match status" value="1"/>
</dbReference>
<feature type="region of interest" description="Disordered" evidence="2">
    <location>
        <begin position="602"/>
        <end position="624"/>
    </location>
</feature>
<dbReference type="InterPro" id="IPR011989">
    <property type="entry name" value="ARM-like"/>
</dbReference>
<dbReference type="EMBL" id="BRYB01000128">
    <property type="protein sequence ID" value="GMI23509.1"/>
    <property type="molecule type" value="Genomic_DNA"/>
</dbReference>
<sequence length="624" mass="66724">MADIEKESEREPTDLEQLTKKLQSESEPERLAAVTELATQADQRDVDDAVHIPMMRQEGLMAAVVKISKADGDDAQAQAFMAVTRIARAVAIARSLLAFPGLVDSAISTTKTSTGLARQWACTSLVNISNASSNHHDMASNAPLFSTLVALAKDESAGEARAKAIRCIAKLAGSASTASILLGADILPTMMDVVRKADSDLSKWGKGNSSESWALIFLMNIAQADAAVPVLRVKKIYDLLAPLATQDAYEALKACATLAFVVGGEEGGPVFELLKRSPAATGQLVDLLKNTLLCIDTKGKGVGYLYGVYPLHSSLNAVKVLSHSDGFKGYLLSKEVFPLLHRVLAEFVENRGGGMAGGGGDDIECACIAIFALFELSHPPSSSSSSATASLDYALSTVATYSDASLTPLLSLLPSFIEKATAAVGLVFYDPTPAIATAESLLTRLTAGTTTVVLAKVKSKLVRQQSLRPASSEPEKKEESAARAEIAAQLLEAEQQLKARREQLEKQKLELEAEKKALADRIASQQADIAAETQHLAEIWESKQAAREQARDAEYNRQMQTLMAMMSEMKTVAVETRERTNSVLEGQAKILTMSAATQKLVKESTSKVSSAGRAKKISPLQLFP</sequence>
<proteinExistence type="predicted"/>
<evidence type="ECO:0000313" key="3">
    <source>
        <dbReference type="EMBL" id="GMI23509.1"/>
    </source>
</evidence>
<organism evidence="3 4">
    <name type="scientific">Tetraparma gracilis</name>
    <dbReference type="NCBI Taxonomy" id="2962635"/>
    <lineage>
        <taxon>Eukaryota</taxon>
        <taxon>Sar</taxon>
        <taxon>Stramenopiles</taxon>
        <taxon>Ochrophyta</taxon>
        <taxon>Bolidophyceae</taxon>
        <taxon>Parmales</taxon>
        <taxon>Triparmaceae</taxon>
        <taxon>Tetraparma</taxon>
    </lineage>
</organism>
<keyword evidence="1" id="KW-0175">Coiled coil</keyword>
<dbReference type="InterPro" id="IPR016024">
    <property type="entry name" value="ARM-type_fold"/>
</dbReference>
<evidence type="ECO:0000256" key="1">
    <source>
        <dbReference type="SAM" id="Coils"/>
    </source>
</evidence>
<feature type="coiled-coil region" evidence="1">
    <location>
        <begin position="476"/>
        <end position="528"/>
    </location>
</feature>
<accession>A0ABQ6MC21</accession>
<evidence type="ECO:0000313" key="4">
    <source>
        <dbReference type="Proteomes" id="UP001165060"/>
    </source>
</evidence>
<protein>
    <submittedName>
        <fullName evidence="3">Uncharacterized protein</fullName>
    </submittedName>
</protein>
<dbReference type="Gene3D" id="1.25.10.10">
    <property type="entry name" value="Leucine-rich Repeat Variant"/>
    <property type="match status" value="1"/>
</dbReference>
<gene>
    <name evidence="3" type="ORF">TeGR_g2741</name>
</gene>
<reference evidence="3 4" key="1">
    <citation type="journal article" date="2023" name="Commun. Biol.">
        <title>Genome analysis of Parmales, the sister group of diatoms, reveals the evolutionary specialization of diatoms from phago-mixotrophs to photoautotrophs.</title>
        <authorList>
            <person name="Ban H."/>
            <person name="Sato S."/>
            <person name="Yoshikawa S."/>
            <person name="Yamada K."/>
            <person name="Nakamura Y."/>
            <person name="Ichinomiya M."/>
            <person name="Sato N."/>
            <person name="Blanc-Mathieu R."/>
            <person name="Endo H."/>
            <person name="Kuwata A."/>
            <person name="Ogata H."/>
        </authorList>
    </citation>
    <scope>NUCLEOTIDE SEQUENCE [LARGE SCALE GENOMIC DNA]</scope>
</reference>
<comment type="caution">
    <text evidence="3">The sequence shown here is derived from an EMBL/GenBank/DDBJ whole genome shotgun (WGS) entry which is preliminary data.</text>
</comment>
<dbReference type="Proteomes" id="UP001165060">
    <property type="component" value="Unassembled WGS sequence"/>
</dbReference>
<feature type="region of interest" description="Disordered" evidence="2">
    <location>
        <begin position="1"/>
        <end position="31"/>
    </location>
</feature>
<name>A0ABQ6MC21_9STRA</name>